<dbReference type="RefSeq" id="WP_092434711.1">
    <property type="nucleotide sequence ID" value="NZ_FOXM01000020.1"/>
</dbReference>
<keyword evidence="2" id="KW-0812">Transmembrane</keyword>
<feature type="transmembrane region" description="Helical" evidence="2">
    <location>
        <begin position="6"/>
        <end position="26"/>
    </location>
</feature>
<gene>
    <name evidence="3" type="ORF">SAMN05216229_12038</name>
</gene>
<dbReference type="EMBL" id="FOXM01000020">
    <property type="protein sequence ID" value="SFQ42517.1"/>
    <property type="molecule type" value="Genomic_DNA"/>
</dbReference>
<dbReference type="InterPro" id="IPR004714">
    <property type="entry name" value="Cyt_oxidase_maturation_cbb3"/>
</dbReference>
<evidence type="ECO:0000313" key="3">
    <source>
        <dbReference type="EMBL" id="SFQ42517.1"/>
    </source>
</evidence>
<dbReference type="NCBIfam" id="TIGR00847">
    <property type="entry name" value="ccoS"/>
    <property type="match status" value="1"/>
</dbReference>
<reference evidence="4" key="1">
    <citation type="submission" date="2016-10" db="EMBL/GenBank/DDBJ databases">
        <authorList>
            <person name="Varghese N."/>
            <person name="Submissions S."/>
        </authorList>
    </citation>
    <scope>NUCLEOTIDE SEQUENCE [LARGE SCALE GENOMIC DNA]</scope>
    <source>
        <strain evidence="4">JCM 18195</strain>
    </source>
</reference>
<dbReference type="PANTHER" id="PTHR41532">
    <property type="entry name" value="FIXS PROTEIN"/>
    <property type="match status" value="1"/>
</dbReference>
<keyword evidence="2" id="KW-0472">Membrane</keyword>
<sequence>MSALYLLIPVAVVLVGLAIWVFFWAVDSGQYDDLDGPAHSILFDDEDPKHQAGIDEASAGKPAGDSAAPTDREPPRG</sequence>
<dbReference type="Proteomes" id="UP000243084">
    <property type="component" value="Unassembled WGS sequence"/>
</dbReference>
<protein>
    <submittedName>
        <fullName evidence="3">Cytochrome oxidase maturation protein, cbb3-type</fullName>
    </submittedName>
</protein>
<proteinExistence type="predicted"/>
<evidence type="ECO:0000256" key="2">
    <source>
        <dbReference type="SAM" id="Phobius"/>
    </source>
</evidence>
<dbReference type="AlphaFoldDB" id="A0A1I5YF48"/>
<keyword evidence="2" id="KW-1133">Transmembrane helix</keyword>
<keyword evidence="4" id="KW-1185">Reference proteome</keyword>
<accession>A0A1I5YF48</accession>
<dbReference type="Pfam" id="PF03597">
    <property type="entry name" value="FixS"/>
    <property type="match status" value="1"/>
</dbReference>
<evidence type="ECO:0000313" key="4">
    <source>
        <dbReference type="Proteomes" id="UP000243084"/>
    </source>
</evidence>
<feature type="region of interest" description="Disordered" evidence="1">
    <location>
        <begin position="37"/>
        <end position="77"/>
    </location>
</feature>
<dbReference type="OrthoDB" id="9802763at2"/>
<dbReference type="PANTHER" id="PTHR41532:SF1">
    <property type="entry name" value="FIXS PROTEIN"/>
    <property type="match status" value="1"/>
</dbReference>
<name>A0A1I5YF48_9GAMM</name>
<organism evidence="3 4">
    <name type="scientific">Geopseudomonas sagittaria</name>
    <dbReference type="NCBI Taxonomy" id="1135990"/>
    <lineage>
        <taxon>Bacteria</taxon>
        <taxon>Pseudomonadati</taxon>
        <taxon>Pseudomonadota</taxon>
        <taxon>Gammaproteobacteria</taxon>
        <taxon>Pseudomonadales</taxon>
        <taxon>Pseudomonadaceae</taxon>
        <taxon>Geopseudomonas</taxon>
    </lineage>
</organism>
<evidence type="ECO:0000256" key="1">
    <source>
        <dbReference type="SAM" id="MobiDB-lite"/>
    </source>
</evidence>